<gene>
    <name evidence="1" type="ORF">U2F49_30310</name>
</gene>
<organism evidence="1 2">
    <name type="scientific">Bacillus thuringiensis</name>
    <dbReference type="NCBI Taxonomy" id="1428"/>
    <lineage>
        <taxon>Bacteria</taxon>
        <taxon>Bacillati</taxon>
        <taxon>Bacillota</taxon>
        <taxon>Bacilli</taxon>
        <taxon>Bacillales</taxon>
        <taxon>Bacillaceae</taxon>
        <taxon>Bacillus</taxon>
        <taxon>Bacillus cereus group</taxon>
    </lineage>
</organism>
<dbReference type="Proteomes" id="UP001292252">
    <property type="component" value="Unassembled WGS sequence"/>
</dbReference>
<sequence>MKIKDLERLYSRYGNLRLDEVIVKEKGNCIYECPKCRGEGTIRTTYNAYPSGLPDSGFVYQEGVKYVDCDLCNSKGYTAHEYKPKIKTEVIGYE</sequence>
<dbReference type="AlphaFoldDB" id="A0AAW9JRX8"/>
<protein>
    <submittedName>
        <fullName evidence="1">Uncharacterized protein</fullName>
    </submittedName>
</protein>
<dbReference type="RefSeq" id="WP_322471549.1">
    <property type="nucleotide sequence ID" value="NZ_JAXOTW010000031.1"/>
</dbReference>
<reference evidence="1" key="1">
    <citation type="submission" date="2023-12" db="EMBL/GenBank/DDBJ databases">
        <title>Genome sequence of Bacillus thuringiensis strain SS10.</title>
        <authorList>
            <person name="Rouis S."/>
        </authorList>
    </citation>
    <scope>NUCLEOTIDE SEQUENCE</scope>
    <source>
        <strain evidence="1">SS10</strain>
    </source>
</reference>
<evidence type="ECO:0000313" key="2">
    <source>
        <dbReference type="Proteomes" id="UP001292252"/>
    </source>
</evidence>
<name>A0AAW9JRX8_BACTU</name>
<proteinExistence type="predicted"/>
<evidence type="ECO:0000313" key="1">
    <source>
        <dbReference type="EMBL" id="MDZ5480436.1"/>
    </source>
</evidence>
<comment type="caution">
    <text evidence="1">The sequence shown here is derived from an EMBL/GenBank/DDBJ whole genome shotgun (WGS) entry which is preliminary data.</text>
</comment>
<dbReference type="EMBL" id="JAXOTW010000031">
    <property type="protein sequence ID" value="MDZ5480436.1"/>
    <property type="molecule type" value="Genomic_DNA"/>
</dbReference>
<accession>A0AAW9JRX8</accession>